<dbReference type="Pfam" id="PF13292">
    <property type="entry name" value="DXP_synthase_N"/>
    <property type="match status" value="1"/>
</dbReference>
<dbReference type="Gene3D" id="3.40.50.920">
    <property type="match status" value="1"/>
</dbReference>
<dbReference type="PROSITE" id="PS00801">
    <property type="entry name" value="TRANSKETOLASE_1"/>
    <property type="match status" value="1"/>
</dbReference>
<feature type="binding site" evidence="10">
    <location>
        <begin position="147"/>
        <end position="148"/>
    </location>
    <ligand>
        <name>thiamine diphosphate</name>
        <dbReference type="ChEBI" id="CHEBI:58937"/>
    </ligand>
</feature>
<evidence type="ECO:0000313" key="12">
    <source>
        <dbReference type="EMBL" id="WWX25230.1"/>
    </source>
</evidence>
<evidence type="ECO:0000256" key="7">
    <source>
        <dbReference type="ARBA" id="ARBA00022977"/>
    </source>
</evidence>
<keyword evidence="8 10" id="KW-0786">Thiamine pyrophosphate</keyword>
<gene>
    <name evidence="10 12" type="primary">dxs</name>
    <name evidence="12" type="ORF">V8247_08220</name>
</gene>
<dbReference type="EMBL" id="CP146612">
    <property type="protein sequence ID" value="WWX25230.1"/>
    <property type="molecule type" value="Genomic_DNA"/>
</dbReference>
<feature type="binding site" evidence="10">
    <location>
        <position position="286"/>
    </location>
    <ligand>
        <name>thiamine diphosphate</name>
        <dbReference type="ChEBI" id="CHEBI:58937"/>
    </ligand>
</feature>
<keyword evidence="5 10" id="KW-0479">Metal-binding</keyword>
<evidence type="ECO:0000256" key="9">
    <source>
        <dbReference type="ARBA" id="ARBA00023229"/>
    </source>
</evidence>
<keyword evidence="13" id="KW-1185">Reference proteome</keyword>
<dbReference type="SMART" id="SM00861">
    <property type="entry name" value="Transket_pyr"/>
    <property type="match status" value="1"/>
</dbReference>
<comment type="cofactor">
    <cofactor evidence="10">
        <name>Mg(2+)</name>
        <dbReference type="ChEBI" id="CHEBI:18420"/>
    </cofactor>
    <text evidence="10">Binds 1 Mg(2+) ion per subunit.</text>
</comment>
<dbReference type="InterPro" id="IPR029061">
    <property type="entry name" value="THDP-binding"/>
</dbReference>
<dbReference type="Proteomes" id="UP001375370">
    <property type="component" value="Chromosome"/>
</dbReference>
<feature type="binding site" evidence="10">
    <location>
        <begin position="115"/>
        <end position="117"/>
    </location>
    <ligand>
        <name>thiamine diphosphate</name>
        <dbReference type="ChEBI" id="CHEBI:58937"/>
    </ligand>
</feature>
<evidence type="ECO:0000256" key="10">
    <source>
        <dbReference type="HAMAP-Rule" id="MF_00315"/>
    </source>
</evidence>
<comment type="function">
    <text evidence="10">Catalyzes the acyloin condensation reaction between C atoms 2 and 3 of pyruvate and glyceraldehyde 3-phosphate to yield 1-deoxy-D-xylulose-5-phosphate (DXP).</text>
</comment>
<evidence type="ECO:0000256" key="5">
    <source>
        <dbReference type="ARBA" id="ARBA00022723"/>
    </source>
</evidence>
<dbReference type="InterPro" id="IPR009014">
    <property type="entry name" value="Transketo_C/PFOR_II"/>
</dbReference>
<reference evidence="12 13" key="1">
    <citation type="submission" date="2024-03" db="EMBL/GenBank/DDBJ databases">
        <title>A Dehalogenimonas Isolated from Estuarine Sediments Dihaloeliminates Chlorinated Alkanes.</title>
        <authorList>
            <person name="Yang Y."/>
            <person name="Wang H."/>
        </authorList>
    </citation>
    <scope>NUCLEOTIDE SEQUENCE [LARGE SCALE GENOMIC DNA]</scope>
    <source>
        <strain evidence="12 13">W</strain>
    </source>
</reference>
<keyword evidence="9 10" id="KW-0414">Isoprene biosynthesis</keyword>
<organism evidence="12 13">
    <name type="scientific">Candidatus Dehalogenimonas loeffleri</name>
    <dbReference type="NCBI Taxonomy" id="3127115"/>
    <lineage>
        <taxon>Bacteria</taxon>
        <taxon>Bacillati</taxon>
        <taxon>Chloroflexota</taxon>
        <taxon>Dehalococcoidia</taxon>
        <taxon>Dehalococcoidales</taxon>
        <taxon>Dehalococcoidaceae</taxon>
        <taxon>Dehalogenimonas</taxon>
    </lineage>
</organism>
<comment type="similarity">
    <text evidence="2 10">Belongs to the transketolase family. DXPS subfamily.</text>
</comment>
<evidence type="ECO:0000259" key="11">
    <source>
        <dbReference type="SMART" id="SM00861"/>
    </source>
</evidence>
<dbReference type="PANTHER" id="PTHR43322">
    <property type="entry name" value="1-D-DEOXYXYLULOSE 5-PHOSPHATE SYNTHASE-RELATED"/>
    <property type="match status" value="1"/>
</dbReference>
<sequence length="640" mass="70007">MSKILDKINSPIDVKSLCGADLDRLAAELREEIITRVTANGGHLASSLGVIELTIALHRVFTTPTDKIIWDVGHQSYAHKLLTGRREQFATLRQYNGMSGFTCRDESSHDPFTAGHASTSISAAIGMAVARDSQKQNHNIIAVIGDGAITGGMAMEALNHAGHLGKRLIVILNDNGMSISPTVGAVAKIFSRVRFDRRYYKVSEKSRHILKRTKQGSRLWDFGQRIKGSLKRMVMPTTLWEEFGFAYTGPIDGHDIEEIVAALEQTKNYSHKPSLIHIMTTKGKGYAPAESDAVHFHGISPKGSPKKNGHGQHLPSYSEVFAATVEKLAGDNPKVMVVTAAMPDGYCLGQMQKNMPQRVYDVGICEQHAVTFAAGMAAEGLIPIVAIYSTFLQRAFDQIIHDVALPKLPVIFALDRGGIVGEDGKTHQGIFDLSYTSLIPDLIVAAPADENELQHMLYTATQCGQPMVIRYPRGTGTGLNLDRELKMIPIGKAQLIREGSDVLFVATGASVNAAIEAAGMLEEQGHYAAIINMRFINPLDTDLLREMTRSIKKVITIEENVLSGGLGSRVALFLEITGIKDVDLRCLAIPDEFVKHGTQSQLRADYHLDARGIYQEAVSFINQSYQTDQENNLISNHIGS</sequence>
<dbReference type="NCBIfam" id="NF003933">
    <property type="entry name" value="PRK05444.2-2"/>
    <property type="match status" value="1"/>
</dbReference>
<evidence type="ECO:0000256" key="6">
    <source>
        <dbReference type="ARBA" id="ARBA00022842"/>
    </source>
</evidence>
<comment type="cofactor">
    <cofactor evidence="10">
        <name>thiamine diphosphate</name>
        <dbReference type="ChEBI" id="CHEBI:58937"/>
    </cofactor>
    <text evidence="10">Binds 1 thiamine pyrophosphate per subunit.</text>
</comment>
<keyword evidence="6 10" id="KW-0460">Magnesium</keyword>
<dbReference type="Pfam" id="PF02780">
    <property type="entry name" value="Transketolase_C"/>
    <property type="match status" value="1"/>
</dbReference>
<dbReference type="InterPro" id="IPR005477">
    <property type="entry name" value="Dxylulose-5-P_synthase"/>
</dbReference>
<dbReference type="HAMAP" id="MF_00315">
    <property type="entry name" value="DXP_synth"/>
    <property type="match status" value="1"/>
</dbReference>
<feature type="domain" description="Transketolase-like pyrimidine-binding" evidence="11">
    <location>
        <begin position="315"/>
        <end position="479"/>
    </location>
</feature>
<dbReference type="Gene3D" id="3.40.50.970">
    <property type="match status" value="2"/>
</dbReference>
<comment type="subunit">
    <text evidence="3 10">Homodimer.</text>
</comment>
<comment type="catalytic activity">
    <reaction evidence="10">
        <text>D-glyceraldehyde 3-phosphate + pyruvate + H(+) = 1-deoxy-D-xylulose 5-phosphate + CO2</text>
        <dbReference type="Rhea" id="RHEA:12605"/>
        <dbReference type="ChEBI" id="CHEBI:15361"/>
        <dbReference type="ChEBI" id="CHEBI:15378"/>
        <dbReference type="ChEBI" id="CHEBI:16526"/>
        <dbReference type="ChEBI" id="CHEBI:57792"/>
        <dbReference type="ChEBI" id="CHEBI:59776"/>
        <dbReference type="EC" id="2.2.1.7"/>
    </reaction>
</comment>
<evidence type="ECO:0000256" key="2">
    <source>
        <dbReference type="ARBA" id="ARBA00011081"/>
    </source>
</evidence>
<feature type="binding site" evidence="10">
    <location>
        <position position="74"/>
    </location>
    <ligand>
        <name>thiamine diphosphate</name>
        <dbReference type="ChEBI" id="CHEBI:58937"/>
    </ligand>
</feature>
<dbReference type="CDD" id="cd07033">
    <property type="entry name" value="TPP_PYR_DXS_TK_like"/>
    <property type="match status" value="1"/>
</dbReference>
<protein>
    <recommendedName>
        <fullName evidence="10">1-deoxy-D-xylulose-5-phosphate synthase</fullName>
        <ecNumber evidence="10">2.2.1.7</ecNumber>
    </recommendedName>
    <alternativeName>
        <fullName evidence="10">1-deoxyxylulose-5-phosphate synthase</fullName>
        <shortName evidence="10">DXP synthase</shortName>
        <shortName evidence="10">DXPS</shortName>
    </alternativeName>
</protein>
<dbReference type="SUPFAM" id="SSF52922">
    <property type="entry name" value="TK C-terminal domain-like"/>
    <property type="match status" value="1"/>
</dbReference>
<evidence type="ECO:0000256" key="3">
    <source>
        <dbReference type="ARBA" id="ARBA00011738"/>
    </source>
</evidence>
<dbReference type="InterPro" id="IPR005475">
    <property type="entry name" value="Transketolase-like_Pyr-bd"/>
</dbReference>
<proteinExistence type="inferred from homology"/>
<dbReference type="Pfam" id="PF02779">
    <property type="entry name" value="Transket_pyr"/>
    <property type="match status" value="1"/>
</dbReference>
<dbReference type="NCBIfam" id="TIGR00204">
    <property type="entry name" value="dxs"/>
    <property type="match status" value="1"/>
</dbReference>
<keyword evidence="7 10" id="KW-0784">Thiamine biosynthesis</keyword>
<name>A0ABZ2JA16_9CHLR</name>
<evidence type="ECO:0000256" key="8">
    <source>
        <dbReference type="ARBA" id="ARBA00023052"/>
    </source>
</evidence>
<dbReference type="GO" id="GO:0008661">
    <property type="term" value="F:1-deoxy-D-xylulose-5-phosphate synthase activity"/>
    <property type="evidence" value="ECO:0007669"/>
    <property type="project" value="UniProtKB-EC"/>
</dbReference>
<feature type="binding site" evidence="10">
    <location>
        <position position="146"/>
    </location>
    <ligand>
        <name>Mg(2+)</name>
        <dbReference type="ChEBI" id="CHEBI:18420"/>
    </ligand>
</feature>
<dbReference type="CDD" id="cd02007">
    <property type="entry name" value="TPP_DXS"/>
    <property type="match status" value="1"/>
</dbReference>
<evidence type="ECO:0000256" key="1">
    <source>
        <dbReference type="ARBA" id="ARBA00004980"/>
    </source>
</evidence>
<dbReference type="EC" id="2.2.1.7" evidence="10"/>
<dbReference type="RefSeq" id="WP_338737370.1">
    <property type="nucleotide sequence ID" value="NZ_CP146612.1"/>
</dbReference>
<feature type="binding site" evidence="10">
    <location>
        <position position="175"/>
    </location>
    <ligand>
        <name>thiamine diphosphate</name>
        <dbReference type="ChEBI" id="CHEBI:58937"/>
    </ligand>
</feature>
<accession>A0ABZ2JA16</accession>
<evidence type="ECO:0000313" key="13">
    <source>
        <dbReference type="Proteomes" id="UP001375370"/>
    </source>
</evidence>
<dbReference type="InterPro" id="IPR049557">
    <property type="entry name" value="Transketolase_CS"/>
</dbReference>
<dbReference type="PANTHER" id="PTHR43322:SF5">
    <property type="entry name" value="1-DEOXY-D-XYLULOSE-5-PHOSPHATE SYNTHASE, CHLOROPLASTIC"/>
    <property type="match status" value="1"/>
</dbReference>
<dbReference type="InterPro" id="IPR033248">
    <property type="entry name" value="Transketolase_C"/>
</dbReference>
<dbReference type="SUPFAM" id="SSF52518">
    <property type="entry name" value="Thiamin diphosphate-binding fold (THDP-binding)"/>
    <property type="match status" value="2"/>
</dbReference>
<comment type="pathway">
    <text evidence="1 10">Metabolic intermediate biosynthesis; 1-deoxy-D-xylulose 5-phosphate biosynthesis; 1-deoxy-D-xylulose 5-phosphate from D-glyceraldehyde 3-phosphate and pyruvate: step 1/1.</text>
</comment>
<feature type="binding site" evidence="10">
    <location>
        <position position="175"/>
    </location>
    <ligand>
        <name>Mg(2+)</name>
        <dbReference type="ChEBI" id="CHEBI:18420"/>
    </ligand>
</feature>
<feature type="binding site" evidence="10">
    <location>
        <position position="366"/>
    </location>
    <ligand>
        <name>thiamine diphosphate</name>
        <dbReference type="ChEBI" id="CHEBI:58937"/>
    </ligand>
</feature>
<keyword evidence="4 10" id="KW-0808">Transferase</keyword>
<evidence type="ECO:0000256" key="4">
    <source>
        <dbReference type="ARBA" id="ARBA00022679"/>
    </source>
</evidence>